<evidence type="ECO:0000256" key="2">
    <source>
        <dbReference type="ARBA" id="ARBA00022598"/>
    </source>
</evidence>
<evidence type="ECO:0000313" key="11">
    <source>
        <dbReference type="Proteomes" id="UP000229307"/>
    </source>
</evidence>
<dbReference type="HAMAP" id="MF_00140_B">
    <property type="entry name" value="Trp_tRNA_synth_B"/>
    <property type="match status" value="1"/>
</dbReference>
<comment type="caution">
    <text evidence="10">The sequence shown here is derived from an EMBL/GenBank/DDBJ whole genome shotgun (WGS) entry which is preliminary data.</text>
</comment>
<sequence length="331" mass="37589">MKQETGKKRILSGMRPTGRLHLGHLLGALENWVKLQDEYECYYMVANWHALTDHLDTKDYQDNIYYIVRDWLAAGIDPAKSTVFVQSELREHSELYLLLSMLVPVPWLERCTTFKEKVRDMHIGKADISYGLLGYPVLQAADIMMYKANAVPVGEDQLPHLELTREIARRFNYFYGEVFPEPQGLLAPTSKLLGLDGQKKMGKSYDNYISLDETPQETAKKVQGMFTDPARIKLSDPGHPHLCNVFTYCTLFGPKDAPAALRGDCAASRIGCTDCKKRLAGYVEKFLAPIQEKQKHWTRDKVRDILNEGAVKAGKMARATMDEVRQAMKIA</sequence>
<evidence type="ECO:0000256" key="6">
    <source>
        <dbReference type="ARBA" id="ARBA00023146"/>
    </source>
</evidence>
<protein>
    <recommendedName>
        <fullName evidence="8">Tryptophan--tRNA ligase</fullName>
        <ecNumber evidence="8">6.1.1.2</ecNumber>
    </recommendedName>
    <alternativeName>
        <fullName evidence="8">Tryptophanyl-tRNA synthetase</fullName>
        <shortName evidence="8">TrpRS</shortName>
    </alternativeName>
</protein>
<feature type="binding site" evidence="8">
    <location>
        <position position="192"/>
    </location>
    <ligand>
        <name>ATP</name>
        <dbReference type="ChEBI" id="CHEBI:30616"/>
    </ligand>
</feature>
<evidence type="ECO:0000256" key="5">
    <source>
        <dbReference type="ARBA" id="ARBA00022917"/>
    </source>
</evidence>
<dbReference type="GO" id="GO:0005829">
    <property type="term" value="C:cytosol"/>
    <property type="evidence" value="ECO:0007669"/>
    <property type="project" value="TreeGrafter"/>
</dbReference>
<gene>
    <name evidence="8 10" type="primary">trpS</name>
    <name evidence="10" type="ORF">COY52_11615</name>
</gene>
<dbReference type="InterPro" id="IPR050203">
    <property type="entry name" value="Trp-tRNA_synthetase"/>
</dbReference>
<evidence type="ECO:0000256" key="3">
    <source>
        <dbReference type="ARBA" id="ARBA00022741"/>
    </source>
</evidence>
<dbReference type="InterPro" id="IPR002305">
    <property type="entry name" value="aa-tRNA-synth_Ic"/>
</dbReference>
<feature type="binding site" evidence="8">
    <location>
        <begin position="15"/>
        <end position="17"/>
    </location>
    <ligand>
        <name>ATP</name>
        <dbReference type="ChEBI" id="CHEBI:30616"/>
    </ligand>
</feature>
<evidence type="ECO:0000256" key="4">
    <source>
        <dbReference type="ARBA" id="ARBA00022840"/>
    </source>
</evidence>
<dbReference type="Gene3D" id="3.40.50.620">
    <property type="entry name" value="HUPs"/>
    <property type="match status" value="1"/>
</dbReference>
<dbReference type="AlphaFoldDB" id="A0A2M7S519"/>
<evidence type="ECO:0000256" key="1">
    <source>
        <dbReference type="ARBA" id="ARBA00005594"/>
    </source>
</evidence>
<comment type="similarity">
    <text evidence="1 8 9">Belongs to the class-I aminoacyl-tRNA synthetase family.</text>
</comment>
<dbReference type="GO" id="GO:0006436">
    <property type="term" value="P:tryptophanyl-tRNA aminoacylation"/>
    <property type="evidence" value="ECO:0007669"/>
    <property type="project" value="UniProtKB-UniRule"/>
</dbReference>
<dbReference type="Proteomes" id="UP000229307">
    <property type="component" value="Unassembled WGS sequence"/>
</dbReference>
<dbReference type="PROSITE" id="PS00178">
    <property type="entry name" value="AA_TRNA_LIGASE_I"/>
    <property type="match status" value="1"/>
</dbReference>
<dbReference type="NCBIfam" id="TIGR00233">
    <property type="entry name" value="trpS"/>
    <property type="match status" value="1"/>
</dbReference>
<dbReference type="SUPFAM" id="SSF52374">
    <property type="entry name" value="Nucleotidylyl transferase"/>
    <property type="match status" value="1"/>
</dbReference>
<dbReference type="PANTHER" id="PTHR43766:SF1">
    <property type="entry name" value="TRYPTOPHAN--TRNA LIGASE, MITOCHONDRIAL"/>
    <property type="match status" value="1"/>
</dbReference>
<dbReference type="InterPro" id="IPR014729">
    <property type="entry name" value="Rossmann-like_a/b/a_fold"/>
</dbReference>
<feature type="binding site" evidence="8">
    <location>
        <begin position="23"/>
        <end position="24"/>
    </location>
    <ligand>
        <name>ATP</name>
        <dbReference type="ChEBI" id="CHEBI:30616"/>
    </ligand>
</feature>
<comment type="subcellular location">
    <subcellularLocation>
        <location evidence="8">Cytoplasm</location>
    </subcellularLocation>
</comment>
<dbReference type="GO" id="GO:0004830">
    <property type="term" value="F:tryptophan-tRNA ligase activity"/>
    <property type="evidence" value="ECO:0007669"/>
    <property type="project" value="UniProtKB-UniRule"/>
</dbReference>
<keyword evidence="4 8" id="KW-0067">ATP-binding</keyword>
<dbReference type="InterPro" id="IPR024109">
    <property type="entry name" value="Trp-tRNA-ligase_bac-type"/>
</dbReference>
<dbReference type="PRINTS" id="PR01039">
    <property type="entry name" value="TRNASYNTHTRP"/>
</dbReference>
<dbReference type="PANTHER" id="PTHR43766">
    <property type="entry name" value="TRYPTOPHAN--TRNA LIGASE, MITOCHONDRIAL"/>
    <property type="match status" value="1"/>
</dbReference>
<keyword evidence="6 8" id="KW-0030">Aminoacyl-tRNA synthetase</keyword>
<reference evidence="11" key="1">
    <citation type="submission" date="2017-09" db="EMBL/GenBank/DDBJ databases">
        <title>Depth-based differentiation of microbial function through sediment-hosted aquifers and enrichment of novel symbionts in the deep terrestrial subsurface.</title>
        <authorList>
            <person name="Probst A.J."/>
            <person name="Ladd B."/>
            <person name="Jarett J.K."/>
            <person name="Geller-Mcgrath D.E."/>
            <person name="Sieber C.M.K."/>
            <person name="Emerson J.B."/>
            <person name="Anantharaman K."/>
            <person name="Thomas B.C."/>
            <person name="Malmstrom R."/>
            <person name="Stieglmeier M."/>
            <person name="Klingl A."/>
            <person name="Woyke T."/>
            <person name="Ryan C.M."/>
            <person name="Banfield J.F."/>
        </authorList>
    </citation>
    <scope>NUCLEOTIDE SEQUENCE [LARGE SCALE GENOMIC DNA]</scope>
</reference>
<name>A0A2M7S519_9BACT</name>
<keyword evidence="2 8" id="KW-0436">Ligase</keyword>
<feature type="short sequence motif" description="'KMSKS' region" evidence="8">
    <location>
        <begin position="200"/>
        <end position="204"/>
    </location>
</feature>
<keyword evidence="3 8" id="KW-0547">Nucleotide-binding</keyword>
<comment type="catalytic activity">
    <reaction evidence="7 8">
        <text>tRNA(Trp) + L-tryptophan + ATP = L-tryptophyl-tRNA(Trp) + AMP + diphosphate + H(+)</text>
        <dbReference type="Rhea" id="RHEA:24080"/>
        <dbReference type="Rhea" id="RHEA-COMP:9671"/>
        <dbReference type="Rhea" id="RHEA-COMP:9705"/>
        <dbReference type="ChEBI" id="CHEBI:15378"/>
        <dbReference type="ChEBI" id="CHEBI:30616"/>
        <dbReference type="ChEBI" id="CHEBI:33019"/>
        <dbReference type="ChEBI" id="CHEBI:57912"/>
        <dbReference type="ChEBI" id="CHEBI:78442"/>
        <dbReference type="ChEBI" id="CHEBI:78535"/>
        <dbReference type="ChEBI" id="CHEBI:456215"/>
        <dbReference type="EC" id="6.1.1.2"/>
    </reaction>
</comment>
<dbReference type="GO" id="GO:0005524">
    <property type="term" value="F:ATP binding"/>
    <property type="evidence" value="ECO:0007669"/>
    <property type="project" value="UniProtKB-UniRule"/>
</dbReference>
<dbReference type="FunFam" id="1.10.240.10:FF:000005">
    <property type="entry name" value="Tryptophan--tRNA ligase"/>
    <property type="match status" value="1"/>
</dbReference>
<comment type="subunit">
    <text evidence="8">Homodimer.</text>
</comment>
<feature type="short sequence motif" description="'HIGH' region" evidence="8">
    <location>
        <begin position="16"/>
        <end position="24"/>
    </location>
</feature>
<dbReference type="Gene3D" id="1.10.240.10">
    <property type="entry name" value="Tyrosyl-Transfer RNA Synthetase"/>
    <property type="match status" value="1"/>
</dbReference>
<dbReference type="Pfam" id="PF00579">
    <property type="entry name" value="tRNA-synt_1b"/>
    <property type="match status" value="1"/>
</dbReference>
<evidence type="ECO:0000256" key="9">
    <source>
        <dbReference type="RuleBase" id="RU363036"/>
    </source>
</evidence>
<keyword evidence="5 8" id="KW-0648">Protein biosynthesis</keyword>
<feature type="binding site" evidence="8">
    <location>
        <begin position="154"/>
        <end position="156"/>
    </location>
    <ligand>
        <name>ATP</name>
        <dbReference type="ChEBI" id="CHEBI:30616"/>
    </ligand>
</feature>
<dbReference type="EMBL" id="PFMR01000321">
    <property type="protein sequence ID" value="PIZ14645.1"/>
    <property type="molecule type" value="Genomic_DNA"/>
</dbReference>
<dbReference type="CDD" id="cd00806">
    <property type="entry name" value="TrpRS_core"/>
    <property type="match status" value="1"/>
</dbReference>
<feature type="binding site" evidence="8">
    <location>
        <position position="142"/>
    </location>
    <ligand>
        <name>L-tryptophan</name>
        <dbReference type="ChEBI" id="CHEBI:57912"/>
    </ligand>
</feature>
<comment type="function">
    <text evidence="8">Catalyzes the attachment of tryptophan to tRNA(Trp).</text>
</comment>
<evidence type="ECO:0000256" key="8">
    <source>
        <dbReference type="HAMAP-Rule" id="MF_00140"/>
    </source>
</evidence>
<dbReference type="EC" id="6.1.1.2" evidence="8"/>
<dbReference type="InterPro" id="IPR002306">
    <property type="entry name" value="Trp-tRNA-ligase"/>
</dbReference>
<proteinExistence type="inferred from homology"/>
<accession>A0A2M7S519</accession>
<keyword evidence="8" id="KW-0963">Cytoplasm</keyword>
<dbReference type="InterPro" id="IPR001412">
    <property type="entry name" value="aa-tRNA-synth_I_CS"/>
</dbReference>
<organism evidence="10 11">
    <name type="scientific">Candidatus Desantisbacteria bacterium CG_4_10_14_0_8_um_filter_48_22</name>
    <dbReference type="NCBI Taxonomy" id="1974543"/>
    <lineage>
        <taxon>Bacteria</taxon>
        <taxon>Candidatus Desantisiibacteriota</taxon>
    </lineage>
</organism>
<evidence type="ECO:0000256" key="7">
    <source>
        <dbReference type="ARBA" id="ARBA00049929"/>
    </source>
</evidence>
<evidence type="ECO:0000313" key="10">
    <source>
        <dbReference type="EMBL" id="PIZ14645.1"/>
    </source>
</evidence>
<feature type="binding site" evidence="8">
    <location>
        <begin position="200"/>
        <end position="204"/>
    </location>
    <ligand>
        <name>ATP</name>
        <dbReference type="ChEBI" id="CHEBI:30616"/>
    </ligand>
</feature>